<dbReference type="AlphaFoldDB" id="A0A923SAA7"/>
<dbReference type="Gene3D" id="1.10.10.10">
    <property type="entry name" value="Winged helix-like DNA-binding domain superfamily/Winged helix DNA-binding domain"/>
    <property type="match status" value="1"/>
</dbReference>
<dbReference type="SMART" id="SM00419">
    <property type="entry name" value="HTH_CRP"/>
    <property type="match status" value="1"/>
</dbReference>
<dbReference type="Pfam" id="PF13545">
    <property type="entry name" value="HTH_Crp_2"/>
    <property type="match status" value="1"/>
</dbReference>
<dbReference type="InterPro" id="IPR000595">
    <property type="entry name" value="cNMP-bd_dom"/>
</dbReference>
<keyword evidence="1" id="KW-0805">Transcription regulation</keyword>
<dbReference type="InterPro" id="IPR050397">
    <property type="entry name" value="Env_Response_Regulators"/>
</dbReference>
<protein>
    <submittedName>
        <fullName evidence="6">Crp/Fnr family transcriptional regulator</fullName>
    </submittedName>
</protein>
<keyword evidence="7" id="KW-1185">Reference proteome</keyword>
<accession>A0A923SAA7</accession>
<dbReference type="GO" id="GO:0003700">
    <property type="term" value="F:DNA-binding transcription factor activity"/>
    <property type="evidence" value="ECO:0007669"/>
    <property type="project" value="TreeGrafter"/>
</dbReference>
<dbReference type="Proteomes" id="UP000608513">
    <property type="component" value="Unassembled WGS sequence"/>
</dbReference>
<evidence type="ECO:0000313" key="7">
    <source>
        <dbReference type="Proteomes" id="UP000608513"/>
    </source>
</evidence>
<feature type="domain" description="Cyclic nucleotide-binding" evidence="4">
    <location>
        <begin position="58"/>
        <end position="165"/>
    </location>
</feature>
<dbReference type="PROSITE" id="PS51063">
    <property type="entry name" value="HTH_CRP_2"/>
    <property type="match status" value="1"/>
</dbReference>
<evidence type="ECO:0000259" key="4">
    <source>
        <dbReference type="PROSITE" id="PS50042"/>
    </source>
</evidence>
<name>A0A923SAA7_9BURK</name>
<proteinExistence type="predicted"/>
<dbReference type="PANTHER" id="PTHR24567:SF74">
    <property type="entry name" value="HTH-TYPE TRANSCRIPTIONAL REGULATOR ARCR"/>
    <property type="match status" value="1"/>
</dbReference>
<dbReference type="InterPro" id="IPR012318">
    <property type="entry name" value="HTH_CRP"/>
</dbReference>
<dbReference type="InterPro" id="IPR036390">
    <property type="entry name" value="WH_DNA-bd_sf"/>
</dbReference>
<sequence>MRCSWGLLLSVSRAILRRGLTPHCHHLDNRGKSPPVDALLPASFATAELLLRLEANPWFAGLPAADRKAVLAASERQHLAAGEMLFRQGDAVPPGQGAFYGVVKGGIKASSLREDGKEAILVVLEAGNWFGEISLIDRLPRTHDATAVGETEVLALPRPAFDRMMKRPAFALAVCRLLAGRVRSLYGMVEDATLRSTRARVARRLLLLARGDATQARDPRPVVPVSQEALAMMLGVSRQTLSKELQGLAREGAIELGYGRIAIASASRLEQFGVDS</sequence>
<dbReference type="InterPro" id="IPR018490">
    <property type="entry name" value="cNMP-bd_dom_sf"/>
</dbReference>
<feature type="domain" description="HTH crp-type" evidence="5">
    <location>
        <begin position="195"/>
        <end position="267"/>
    </location>
</feature>
<dbReference type="PROSITE" id="PS50042">
    <property type="entry name" value="CNMP_BINDING_3"/>
    <property type="match status" value="1"/>
</dbReference>
<dbReference type="Gene3D" id="2.60.120.10">
    <property type="entry name" value="Jelly Rolls"/>
    <property type="match status" value="1"/>
</dbReference>
<organism evidence="6 7">
    <name type="scientific">Ramlibacter cellulosilyticus</name>
    <dbReference type="NCBI Taxonomy" id="2764187"/>
    <lineage>
        <taxon>Bacteria</taxon>
        <taxon>Pseudomonadati</taxon>
        <taxon>Pseudomonadota</taxon>
        <taxon>Betaproteobacteria</taxon>
        <taxon>Burkholderiales</taxon>
        <taxon>Comamonadaceae</taxon>
        <taxon>Ramlibacter</taxon>
    </lineage>
</organism>
<dbReference type="SUPFAM" id="SSF51206">
    <property type="entry name" value="cAMP-binding domain-like"/>
    <property type="match status" value="1"/>
</dbReference>
<dbReference type="Pfam" id="PF00027">
    <property type="entry name" value="cNMP_binding"/>
    <property type="match status" value="1"/>
</dbReference>
<comment type="caution">
    <text evidence="6">The sequence shown here is derived from an EMBL/GenBank/DDBJ whole genome shotgun (WGS) entry which is preliminary data.</text>
</comment>
<dbReference type="SMART" id="SM00100">
    <property type="entry name" value="cNMP"/>
    <property type="match status" value="1"/>
</dbReference>
<evidence type="ECO:0000313" key="6">
    <source>
        <dbReference type="EMBL" id="MBC5782574.1"/>
    </source>
</evidence>
<evidence type="ECO:0000256" key="1">
    <source>
        <dbReference type="ARBA" id="ARBA00023015"/>
    </source>
</evidence>
<evidence type="ECO:0000259" key="5">
    <source>
        <dbReference type="PROSITE" id="PS51063"/>
    </source>
</evidence>
<evidence type="ECO:0000256" key="2">
    <source>
        <dbReference type="ARBA" id="ARBA00023125"/>
    </source>
</evidence>
<keyword evidence="3" id="KW-0804">Transcription</keyword>
<evidence type="ECO:0000256" key="3">
    <source>
        <dbReference type="ARBA" id="ARBA00023163"/>
    </source>
</evidence>
<dbReference type="InterPro" id="IPR014710">
    <property type="entry name" value="RmlC-like_jellyroll"/>
</dbReference>
<dbReference type="GO" id="GO:0005829">
    <property type="term" value="C:cytosol"/>
    <property type="evidence" value="ECO:0007669"/>
    <property type="project" value="TreeGrafter"/>
</dbReference>
<dbReference type="EMBL" id="JACORT010000002">
    <property type="protein sequence ID" value="MBC5782574.1"/>
    <property type="molecule type" value="Genomic_DNA"/>
</dbReference>
<gene>
    <name evidence="6" type="ORF">H8N03_06430</name>
</gene>
<dbReference type="CDD" id="cd00038">
    <property type="entry name" value="CAP_ED"/>
    <property type="match status" value="1"/>
</dbReference>
<reference evidence="6" key="1">
    <citation type="submission" date="2020-08" db="EMBL/GenBank/DDBJ databases">
        <title>Ramlibacter sp. USB13 16S ribosomal RNA gene genome sequencing and assembly.</title>
        <authorList>
            <person name="Kang M."/>
        </authorList>
    </citation>
    <scope>NUCLEOTIDE SEQUENCE</scope>
    <source>
        <strain evidence="6">USB13</strain>
    </source>
</reference>
<dbReference type="SUPFAM" id="SSF46785">
    <property type="entry name" value="Winged helix' DNA-binding domain"/>
    <property type="match status" value="1"/>
</dbReference>
<dbReference type="GO" id="GO:0003677">
    <property type="term" value="F:DNA binding"/>
    <property type="evidence" value="ECO:0007669"/>
    <property type="project" value="UniProtKB-KW"/>
</dbReference>
<keyword evidence="2" id="KW-0238">DNA-binding</keyword>
<dbReference type="PANTHER" id="PTHR24567">
    <property type="entry name" value="CRP FAMILY TRANSCRIPTIONAL REGULATORY PROTEIN"/>
    <property type="match status" value="1"/>
</dbReference>
<dbReference type="InterPro" id="IPR036388">
    <property type="entry name" value="WH-like_DNA-bd_sf"/>
</dbReference>